<feature type="compositionally biased region" description="Basic residues" evidence="1">
    <location>
        <begin position="47"/>
        <end position="77"/>
    </location>
</feature>
<feature type="region of interest" description="Disordered" evidence="1">
    <location>
        <begin position="246"/>
        <end position="300"/>
    </location>
</feature>
<dbReference type="AlphaFoldDB" id="A0A0L0N707"/>
<evidence type="ECO:0000313" key="3">
    <source>
        <dbReference type="Proteomes" id="UP000036947"/>
    </source>
</evidence>
<reference evidence="2 3" key="1">
    <citation type="journal article" date="2015" name="BMC Genomics">
        <title>The genome of the truffle-parasite Tolypocladium ophioglossoides and the evolution of antifungal peptaibiotics.</title>
        <authorList>
            <person name="Quandt C.A."/>
            <person name="Bushley K.E."/>
            <person name="Spatafora J.W."/>
        </authorList>
    </citation>
    <scope>NUCLEOTIDE SEQUENCE [LARGE SCALE GENOMIC DNA]</scope>
    <source>
        <strain evidence="2 3">CBS 100239</strain>
    </source>
</reference>
<dbReference type="EMBL" id="LFRF01000016">
    <property type="protein sequence ID" value="KND89799.1"/>
    <property type="molecule type" value="Genomic_DNA"/>
</dbReference>
<gene>
    <name evidence="2" type="ORF">TOPH_05563</name>
</gene>
<keyword evidence="3" id="KW-1185">Reference proteome</keyword>
<evidence type="ECO:0000256" key="1">
    <source>
        <dbReference type="SAM" id="MobiDB-lite"/>
    </source>
</evidence>
<feature type="region of interest" description="Disordered" evidence="1">
    <location>
        <begin position="166"/>
        <end position="194"/>
    </location>
</feature>
<sequence>MTVFHLMVSISGQLQTTFTSASYNRTVQTAHLPTLAICHHHVQAHRVRLRNHRHPRRRRCPRPPLARRPRPRPRPRPSKNATAMVSLGAKLWPGDYSNDAALRSALSGCSAIFLNLSPDFTDPGVVLYLAQGHHGRRQGRGRESTRLFQRPLRQRPRAADALEFAGLHGPRSSPSRPSSVRSVPPASPAGPFCGPATSWLTTLTPCEDVYRPRRARPLARPAIGRHTHHRQLCDRGLLQPREIPRARGRDRGRAHRSESAHAEAVEAVGRGGTGPAGRVHVGQGGGRTEEDESIPWPGRS</sequence>
<organism evidence="2 3">
    <name type="scientific">Tolypocladium ophioglossoides (strain CBS 100239)</name>
    <name type="common">Snaketongue truffleclub</name>
    <name type="synonym">Elaphocordyceps ophioglossoides</name>
    <dbReference type="NCBI Taxonomy" id="1163406"/>
    <lineage>
        <taxon>Eukaryota</taxon>
        <taxon>Fungi</taxon>
        <taxon>Dikarya</taxon>
        <taxon>Ascomycota</taxon>
        <taxon>Pezizomycotina</taxon>
        <taxon>Sordariomycetes</taxon>
        <taxon>Hypocreomycetidae</taxon>
        <taxon>Hypocreales</taxon>
        <taxon>Ophiocordycipitaceae</taxon>
        <taxon>Tolypocladium</taxon>
    </lineage>
</organism>
<comment type="caution">
    <text evidence="2">The sequence shown here is derived from an EMBL/GenBank/DDBJ whole genome shotgun (WGS) entry which is preliminary data.</text>
</comment>
<dbReference type="Proteomes" id="UP000036947">
    <property type="component" value="Unassembled WGS sequence"/>
</dbReference>
<accession>A0A0L0N707</accession>
<name>A0A0L0N707_TOLOC</name>
<feature type="compositionally biased region" description="Basic and acidic residues" evidence="1">
    <location>
        <begin position="246"/>
        <end position="264"/>
    </location>
</feature>
<protein>
    <submittedName>
        <fullName evidence="2">Uncharacterized protein</fullName>
    </submittedName>
</protein>
<evidence type="ECO:0000313" key="2">
    <source>
        <dbReference type="EMBL" id="KND89799.1"/>
    </source>
</evidence>
<dbReference type="OrthoDB" id="419598at2759"/>
<feature type="compositionally biased region" description="Low complexity" evidence="1">
    <location>
        <begin position="169"/>
        <end position="184"/>
    </location>
</feature>
<proteinExistence type="predicted"/>
<feature type="region of interest" description="Disordered" evidence="1">
    <location>
        <begin position="47"/>
        <end position="81"/>
    </location>
</feature>